<proteinExistence type="predicted"/>
<organism evidence="1 2">
    <name type="scientific">Trachipleistophora hominis</name>
    <name type="common">Microsporidian parasite</name>
    <dbReference type="NCBI Taxonomy" id="72359"/>
    <lineage>
        <taxon>Eukaryota</taxon>
        <taxon>Fungi</taxon>
        <taxon>Fungi incertae sedis</taxon>
        <taxon>Microsporidia</taxon>
        <taxon>Pleistophoridae</taxon>
        <taxon>Trachipleistophora</taxon>
    </lineage>
</organism>
<dbReference type="AlphaFoldDB" id="L7JVV8"/>
<accession>L7JVV8</accession>
<reference evidence="1 2" key="1">
    <citation type="journal article" date="2012" name="PLoS Pathog.">
        <title>The genome of the obligate intracellular parasite Trachipleistophora hominis: new insights into microsporidian genome dynamics and reductive evolution.</title>
        <authorList>
            <person name="Heinz E."/>
            <person name="Williams T.A."/>
            <person name="Nakjang S."/>
            <person name="Noel C.J."/>
            <person name="Swan D.C."/>
            <person name="Goldberg A.V."/>
            <person name="Harris S.R."/>
            <person name="Weinmaier T."/>
            <person name="Markert S."/>
            <person name="Becher D."/>
            <person name="Bernhardt J."/>
            <person name="Dagan T."/>
            <person name="Hacker C."/>
            <person name="Lucocq J.M."/>
            <person name="Schweder T."/>
            <person name="Rattei T."/>
            <person name="Hall N."/>
            <person name="Hirt R.P."/>
            <person name="Embley T.M."/>
        </authorList>
    </citation>
    <scope>NUCLEOTIDE SEQUENCE [LARGE SCALE GENOMIC DNA]</scope>
</reference>
<dbReference type="InParanoid" id="L7JVV8"/>
<keyword evidence="2" id="KW-1185">Reference proteome</keyword>
<dbReference type="Proteomes" id="UP000011185">
    <property type="component" value="Unassembled WGS sequence"/>
</dbReference>
<feature type="non-terminal residue" evidence="1">
    <location>
        <position position="1"/>
    </location>
</feature>
<evidence type="ECO:0000313" key="2">
    <source>
        <dbReference type="Proteomes" id="UP000011185"/>
    </source>
</evidence>
<dbReference type="HOGENOM" id="CLU_2967566_0_0_1"/>
<name>L7JVV8_TRAHO</name>
<protein>
    <submittedName>
        <fullName evidence="1">Uncharacterized protein</fullName>
    </submittedName>
</protein>
<evidence type="ECO:0000313" key="1">
    <source>
        <dbReference type="EMBL" id="ELQ75564.1"/>
    </source>
</evidence>
<sequence>VLDEQDGNLLTKTDIDLRNYIHKLWLGNLSSDKPMAQNGMVNIDITSMFQTDLFENIMF</sequence>
<gene>
    <name evidence="1" type="ORF">THOM_1497</name>
</gene>
<dbReference type="VEuPathDB" id="MicrosporidiaDB:THOM_1497"/>
<dbReference type="EMBL" id="JH993943">
    <property type="protein sequence ID" value="ELQ75564.1"/>
    <property type="molecule type" value="Genomic_DNA"/>
</dbReference>